<feature type="region of interest" description="Disordered" evidence="1">
    <location>
        <begin position="121"/>
        <end position="152"/>
    </location>
</feature>
<feature type="compositionally biased region" description="Polar residues" evidence="1">
    <location>
        <begin position="216"/>
        <end position="234"/>
    </location>
</feature>
<evidence type="ECO:0000256" key="2">
    <source>
        <dbReference type="SAM" id="SignalP"/>
    </source>
</evidence>
<dbReference type="EMBL" id="LAVV01013072">
    <property type="protein sequence ID" value="KNZ46022.1"/>
    <property type="molecule type" value="Genomic_DNA"/>
</dbReference>
<reference evidence="3 4" key="1">
    <citation type="submission" date="2015-08" db="EMBL/GenBank/DDBJ databases">
        <title>Next Generation Sequencing and Analysis of the Genome of Puccinia sorghi L Schw, the Causal Agent of Maize Common Rust.</title>
        <authorList>
            <person name="Rochi L."/>
            <person name="Burguener G."/>
            <person name="Darino M."/>
            <person name="Turjanski A."/>
            <person name="Kreff E."/>
            <person name="Dieguez M.J."/>
            <person name="Sacco F."/>
        </authorList>
    </citation>
    <scope>NUCLEOTIDE SEQUENCE [LARGE SCALE GENOMIC DNA]</scope>
    <source>
        <strain evidence="3 4">RO10H11247</strain>
    </source>
</reference>
<evidence type="ECO:0000256" key="1">
    <source>
        <dbReference type="SAM" id="MobiDB-lite"/>
    </source>
</evidence>
<feature type="signal peptide" evidence="2">
    <location>
        <begin position="1"/>
        <end position="23"/>
    </location>
</feature>
<accession>A0A0L6UCR3</accession>
<organism evidence="3 4">
    <name type="scientific">Puccinia sorghi</name>
    <dbReference type="NCBI Taxonomy" id="27349"/>
    <lineage>
        <taxon>Eukaryota</taxon>
        <taxon>Fungi</taxon>
        <taxon>Dikarya</taxon>
        <taxon>Basidiomycota</taxon>
        <taxon>Pucciniomycotina</taxon>
        <taxon>Pucciniomycetes</taxon>
        <taxon>Pucciniales</taxon>
        <taxon>Pucciniaceae</taxon>
        <taxon>Puccinia</taxon>
    </lineage>
</organism>
<feature type="chain" id="PRO_5005567388" evidence="2">
    <location>
        <begin position="24"/>
        <end position="723"/>
    </location>
</feature>
<evidence type="ECO:0000313" key="4">
    <source>
        <dbReference type="Proteomes" id="UP000037035"/>
    </source>
</evidence>
<evidence type="ECO:0000313" key="3">
    <source>
        <dbReference type="EMBL" id="KNZ46022.1"/>
    </source>
</evidence>
<name>A0A0L6UCR3_9BASI</name>
<dbReference type="Proteomes" id="UP000037035">
    <property type="component" value="Unassembled WGS sequence"/>
</dbReference>
<feature type="region of interest" description="Disordered" evidence="1">
    <location>
        <begin position="183"/>
        <end position="234"/>
    </location>
</feature>
<proteinExistence type="predicted"/>
<protein>
    <submittedName>
        <fullName evidence="3">Uncharacterized protein</fullName>
    </submittedName>
</protein>
<dbReference type="AlphaFoldDB" id="A0A0L6UCR3"/>
<dbReference type="STRING" id="27349.A0A0L6UCR3"/>
<dbReference type="VEuPathDB" id="FungiDB:VP01_761g8"/>
<dbReference type="OrthoDB" id="2497716at2759"/>
<gene>
    <name evidence="3" type="ORF">VP01_761g8</name>
</gene>
<sequence length="723" mass="82057">MRDMFLCQYIWLLSLQIIHPTISFEGPGLPRDLSYDPLHIPAVANKYPIHPDDANSYPIHPEAANYYPIHPDTANNYPSHPETADDYPIHPDAAYRYPISHQAANEYPIHPEAANDHLLRQQPRPESSAQLEDGRRPPKRQRSSLDQPAATPIANTHEAFSRELDVGHHPRNVAFSHDVEDKYPAQDSPLASESNHSGPERFTPPSSTEDAGGASHDQSTLAHTGAERSSQPLTTTIQDLGTIPAVFPNLERPPYIPVPHKTAQKFTDNLMEISTRHAALADGAVVHRVREIDHLPADIVTYFGKPDKRGRRKQMTLIRILDSEYNYLSPEKMASKLGGLFNYMTFNHALLLSHLGPIKQQKRLTECAQLLKWLGSQLEGPEDSLPVIGKVPITRISQGFGEAQRWIIWYLHHEDQRAYAYTTSIALLWFWYRACEPEKLQQLENKRQELGLDSFWSLMRHYGAKPGPGAGWCKVKSFDEQRPLPSSLGRIGITSLHESTRSYNKWAMKFTNYPQGAVDEKIVEKIRQAYDGYTLVPQPGHTLKRFYATSALLHPCQNILGLPEVAFAVRLTDKFGGLIPIFVLEVRLRNLLESCHWWHQNLSQGLVAHGITPIQGAHQMFLAWLSGILFQGKHSLPVFGIVHQSTYDMFVGHPGLAHVQRFLIHCLSFNPSPDQPSTAASNTITLLAYWYSSQQADFWLRYVHYQDRFVMFIKDGLKQYFDL</sequence>
<keyword evidence="4" id="KW-1185">Reference proteome</keyword>
<comment type="caution">
    <text evidence="3">The sequence shown here is derived from an EMBL/GenBank/DDBJ whole genome shotgun (WGS) entry which is preliminary data.</text>
</comment>
<keyword evidence="2" id="KW-0732">Signal</keyword>